<dbReference type="AlphaFoldDB" id="A0A811MCP8"/>
<reference evidence="2" key="1">
    <citation type="submission" date="2020-10" db="EMBL/GenBank/DDBJ databases">
        <authorList>
            <person name="Han B."/>
            <person name="Lu T."/>
            <person name="Zhao Q."/>
            <person name="Huang X."/>
            <person name="Zhao Y."/>
        </authorList>
    </citation>
    <scope>NUCLEOTIDE SEQUENCE</scope>
</reference>
<protein>
    <submittedName>
        <fullName evidence="2">Uncharacterized protein</fullName>
    </submittedName>
</protein>
<accession>A0A811MCP8</accession>
<feature type="compositionally biased region" description="Basic and acidic residues" evidence="1">
    <location>
        <begin position="1"/>
        <end position="11"/>
    </location>
</feature>
<evidence type="ECO:0000313" key="2">
    <source>
        <dbReference type="EMBL" id="CAD6204956.1"/>
    </source>
</evidence>
<dbReference type="Proteomes" id="UP000604825">
    <property type="component" value="Unassembled WGS sequence"/>
</dbReference>
<feature type="region of interest" description="Disordered" evidence="1">
    <location>
        <begin position="1"/>
        <end position="32"/>
    </location>
</feature>
<dbReference type="EMBL" id="CAJGYO010000001">
    <property type="protein sequence ID" value="CAD6204956.1"/>
    <property type="molecule type" value="Genomic_DNA"/>
</dbReference>
<evidence type="ECO:0000256" key="1">
    <source>
        <dbReference type="SAM" id="MobiDB-lite"/>
    </source>
</evidence>
<keyword evidence="3" id="KW-1185">Reference proteome</keyword>
<gene>
    <name evidence="2" type="ORF">NCGR_LOCUS2847</name>
</gene>
<evidence type="ECO:0000313" key="3">
    <source>
        <dbReference type="Proteomes" id="UP000604825"/>
    </source>
</evidence>
<feature type="compositionally biased region" description="Polar residues" evidence="1">
    <location>
        <begin position="19"/>
        <end position="31"/>
    </location>
</feature>
<proteinExistence type="predicted"/>
<comment type="caution">
    <text evidence="2">The sequence shown here is derived from an EMBL/GenBank/DDBJ whole genome shotgun (WGS) entry which is preliminary data.</text>
</comment>
<name>A0A811MCP8_9POAL</name>
<organism evidence="2 3">
    <name type="scientific">Miscanthus lutarioriparius</name>
    <dbReference type="NCBI Taxonomy" id="422564"/>
    <lineage>
        <taxon>Eukaryota</taxon>
        <taxon>Viridiplantae</taxon>
        <taxon>Streptophyta</taxon>
        <taxon>Embryophyta</taxon>
        <taxon>Tracheophyta</taxon>
        <taxon>Spermatophyta</taxon>
        <taxon>Magnoliopsida</taxon>
        <taxon>Liliopsida</taxon>
        <taxon>Poales</taxon>
        <taxon>Poaceae</taxon>
        <taxon>PACMAD clade</taxon>
        <taxon>Panicoideae</taxon>
        <taxon>Andropogonodae</taxon>
        <taxon>Andropogoneae</taxon>
        <taxon>Saccharinae</taxon>
        <taxon>Miscanthus</taxon>
    </lineage>
</organism>
<sequence>MPSPRRTDAGLHRTKKSGWLSTENDEGSASPTAATAEFEFAAREKNSMPVTRGGNRRHLDLSLSVNHLQEIGNDHQIKKCKYA</sequence>